<dbReference type="EMBL" id="JACOPG010000003">
    <property type="protein sequence ID" value="MBC5686869.1"/>
    <property type="molecule type" value="Genomic_DNA"/>
</dbReference>
<proteinExistence type="predicted"/>
<dbReference type="InterPro" id="IPR017853">
    <property type="entry name" value="GH"/>
</dbReference>
<dbReference type="Proteomes" id="UP000643810">
    <property type="component" value="Unassembled WGS sequence"/>
</dbReference>
<comment type="caution">
    <text evidence="1">The sequence shown here is derived from an EMBL/GenBank/DDBJ whole genome shotgun (WGS) entry which is preliminary data.</text>
</comment>
<evidence type="ECO:0000313" key="2">
    <source>
        <dbReference type="Proteomes" id="UP000643810"/>
    </source>
</evidence>
<dbReference type="SUPFAM" id="SSF51445">
    <property type="entry name" value="(Trans)glycosidases"/>
    <property type="match status" value="1"/>
</dbReference>
<keyword evidence="2" id="KW-1185">Reference proteome</keyword>
<dbReference type="Gene3D" id="3.20.20.80">
    <property type="entry name" value="Glycosidases"/>
    <property type="match status" value="1"/>
</dbReference>
<reference evidence="1 2" key="1">
    <citation type="submission" date="2020-08" db="EMBL/GenBank/DDBJ databases">
        <title>Genome public.</title>
        <authorList>
            <person name="Liu C."/>
            <person name="Sun Q."/>
        </authorList>
    </citation>
    <scope>NUCLEOTIDE SEQUENCE [LARGE SCALE GENOMIC DNA]</scope>
    <source>
        <strain evidence="1 2">NSJ-9</strain>
    </source>
</reference>
<evidence type="ECO:0008006" key="3">
    <source>
        <dbReference type="Google" id="ProtNLM"/>
    </source>
</evidence>
<protein>
    <recommendedName>
        <fullName evidence="3">Glycoside hydrolase family 42 N-terminal domain-containing protein</fullName>
    </recommendedName>
</protein>
<evidence type="ECO:0000313" key="1">
    <source>
        <dbReference type="EMBL" id="MBC5686869.1"/>
    </source>
</evidence>
<name>A0ABR7GHV2_9FIRM</name>
<accession>A0ABR7GHV2</accession>
<gene>
    <name evidence="1" type="ORF">H8R94_09680</name>
</gene>
<organism evidence="1 2">
    <name type="scientific">Roseburia lenta</name>
    <dbReference type="NCBI Taxonomy" id="2763061"/>
    <lineage>
        <taxon>Bacteria</taxon>
        <taxon>Bacillati</taxon>
        <taxon>Bacillota</taxon>
        <taxon>Clostridia</taxon>
        <taxon>Lachnospirales</taxon>
        <taxon>Lachnospiraceae</taxon>
        <taxon>Roseburia</taxon>
    </lineage>
</organism>
<sequence>MVPCIKCFPMFNQRLIDLQRDYAKKFLCHVNPYTGLAYKDDPAVAVVQMNNEDSAIKGIDEVDQNPQLLPYMEEVQRRFNYFLLMKYDNREKLARAWTSDGVCALREDEDPAKNTVKMVRGSFYQPTNNAWDDWAGDVSPARYADYMEFGLWSNRRFYREYKNYLLSLGVKVPIAASNLIAGAADVYGHIDGDFMENNTYFNHPILPVYGRTFMTGRPSESVSVNPLTVQKYIGQMATTLLSLGSVSCVEGKPFMITEWNDYGLHPFRSTSFVQMIAYACLNDWDGLILYNHHTSDKDNQPDDEIHDVFDCYNDPAVMCQWGFMANVFLKGLVAKSNVKVEQVFSMEDLETLPNWYAMVNLIAPYITGLRAAFVENGHKYRGDADLAINAGYFNTADLSEAKHAVQFAWSKDRDAFRRFPDDQRLPKASKGCMEEDAKIYLDEKNLVIRDIRQMAGMGDYTEFAEKLDQAMKCWKLIPEDTGLVDGKLISATGEICFDPAYARFEVHTPYAAYFSGAPEENIVLDDRILVKACNDRISLSVMPLYQEERDKMKLADANEFVISAFGRCGNDDNVISDGPEYAPGITMTCITMNGKLYAETLEGSMIIKAQNKAVLEFLDTEGNVISSVEKAAKNGQVVFDLPGNVASVFYHLWMD</sequence>